<name>A0A1V6WWF4_PENNA</name>
<comment type="caution">
    <text evidence="1">The sequence shown here is derived from an EMBL/GenBank/DDBJ whole genome shotgun (WGS) entry which is preliminary data.</text>
</comment>
<protein>
    <submittedName>
        <fullName evidence="1">Uncharacterized protein</fullName>
    </submittedName>
</protein>
<sequence length="29" mass="3322">MVSYNPIRGCVLGRSHEKDVLDAMYLLLQ</sequence>
<evidence type="ECO:0000313" key="2">
    <source>
        <dbReference type="Proteomes" id="UP000191691"/>
    </source>
</evidence>
<proteinExistence type="predicted"/>
<organism evidence="1 2">
    <name type="scientific">Penicillium nalgiovense</name>
    <dbReference type="NCBI Taxonomy" id="60175"/>
    <lineage>
        <taxon>Eukaryota</taxon>
        <taxon>Fungi</taxon>
        <taxon>Dikarya</taxon>
        <taxon>Ascomycota</taxon>
        <taxon>Pezizomycotina</taxon>
        <taxon>Eurotiomycetes</taxon>
        <taxon>Eurotiomycetidae</taxon>
        <taxon>Eurotiales</taxon>
        <taxon>Aspergillaceae</taxon>
        <taxon>Penicillium</taxon>
    </lineage>
</organism>
<dbReference type="Proteomes" id="UP000191691">
    <property type="component" value="Unassembled WGS sequence"/>
</dbReference>
<evidence type="ECO:0000313" key="1">
    <source>
        <dbReference type="EMBL" id="OQE67213.1"/>
    </source>
</evidence>
<accession>A0A1V6WWF4</accession>
<reference evidence="2" key="1">
    <citation type="journal article" date="2017" name="Nat. Microbiol.">
        <title>Global analysis of biosynthetic gene clusters reveals vast potential of secondary metabolite production in Penicillium species.</title>
        <authorList>
            <person name="Nielsen J.C."/>
            <person name="Grijseels S."/>
            <person name="Prigent S."/>
            <person name="Ji B."/>
            <person name="Dainat J."/>
            <person name="Nielsen K.F."/>
            <person name="Frisvad J.C."/>
            <person name="Workman M."/>
            <person name="Nielsen J."/>
        </authorList>
    </citation>
    <scope>NUCLEOTIDE SEQUENCE [LARGE SCALE GENOMIC DNA]</scope>
    <source>
        <strain evidence="2">IBT 13039</strain>
    </source>
</reference>
<keyword evidence="2" id="KW-1185">Reference proteome</keyword>
<dbReference type="EMBL" id="MOOB01000173">
    <property type="protein sequence ID" value="OQE67213.1"/>
    <property type="molecule type" value="Genomic_DNA"/>
</dbReference>
<gene>
    <name evidence="1" type="ORF">PENNAL_c0173G00330</name>
</gene>
<dbReference type="AlphaFoldDB" id="A0A1V6WWF4"/>